<comment type="caution">
    <text evidence="1">The sequence shown here is derived from an EMBL/GenBank/DDBJ whole genome shotgun (WGS) entry which is preliminary data.</text>
</comment>
<organism evidence="1 2">
    <name type="scientific">Datura stramonium</name>
    <name type="common">Jimsonweed</name>
    <name type="synonym">Common thornapple</name>
    <dbReference type="NCBI Taxonomy" id="4076"/>
    <lineage>
        <taxon>Eukaryota</taxon>
        <taxon>Viridiplantae</taxon>
        <taxon>Streptophyta</taxon>
        <taxon>Embryophyta</taxon>
        <taxon>Tracheophyta</taxon>
        <taxon>Spermatophyta</taxon>
        <taxon>Magnoliopsida</taxon>
        <taxon>eudicotyledons</taxon>
        <taxon>Gunneridae</taxon>
        <taxon>Pentapetalae</taxon>
        <taxon>asterids</taxon>
        <taxon>lamiids</taxon>
        <taxon>Solanales</taxon>
        <taxon>Solanaceae</taxon>
        <taxon>Solanoideae</taxon>
        <taxon>Datureae</taxon>
        <taxon>Datura</taxon>
    </lineage>
</organism>
<dbReference type="EMBL" id="JACEIK010000257">
    <property type="protein sequence ID" value="MCD7453565.1"/>
    <property type="molecule type" value="Genomic_DNA"/>
</dbReference>
<gene>
    <name evidence="1" type="ORF">HAX54_021362</name>
</gene>
<evidence type="ECO:0000313" key="1">
    <source>
        <dbReference type="EMBL" id="MCD7453565.1"/>
    </source>
</evidence>
<dbReference type="PANTHER" id="PTHR33168">
    <property type="entry name" value="STRESS INDUCED PROTEIN-RELATED"/>
    <property type="match status" value="1"/>
</dbReference>
<reference evidence="1 2" key="1">
    <citation type="journal article" date="2021" name="BMC Genomics">
        <title>Datura genome reveals duplications of psychoactive alkaloid biosynthetic genes and high mutation rate following tissue culture.</title>
        <authorList>
            <person name="Rajewski A."/>
            <person name="Carter-House D."/>
            <person name="Stajich J."/>
            <person name="Litt A."/>
        </authorList>
    </citation>
    <scope>NUCLEOTIDE SEQUENCE [LARGE SCALE GENOMIC DNA]</scope>
    <source>
        <strain evidence="1">AR-01</strain>
    </source>
</reference>
<proteinExistence type="predicted"/>
<sequence length="114" mass="13424">MDDDLDNGSDVCWRRSYSARDYKRFVSYKLPPVSSTSNKKAPPIWRFIWRKMKKEKKKLFERSNSKSLMRPFTYDPNSYSQNFDQGSSVLADSQDFSRSFSARFAVPSRVFPNN</sequence>
<dbReference type="Proteomes" id="UP000823775">
    <property type="component" value="Unassembled WGS sequence"/>
</dbReference>
<name>A0ABS8S3A0_DATST</name>
<protein>
    <submittedName>
        <fullName evidence="1">Uncharacterized protein</fullName>
    </submittedName>
</protein>
<keyword evidence="2" id="KW-1185">Reference proteome</keyword>
<evidence type="ECO:0000313" key="2">
    <source>
        <dbReference type="Proteomes" id="UP000823775"/>
    </source>
</evidence>
<accession>A0ABS8S3A0</accession>